<accession>A0ABQ3ATT0</accession>
<sequence>MKPLYQNLTGVLLSLAMMVVAPIASAAEKTPQAIVEQATTDMLAIVKKHNAAGKKTDAYYADVQKTLDAVVDFPFIAKAVMRKSAKTATPEQIEKFTTVFKNGLIKTYAKGLANYADSEIKTLPVTMAADATRVSVDQEVSDKGATHKLSYTLRKDNGEWKLINVVLNGVNLGESFTSQFDQAMIKNDKNIDKVIETWLAAN</sequence>
<dbReference type="PANTHER" id="PTHR36573">
    <property type="entry name" value="INTERMEMBRANE PHOSPHOLIPID TRANSPORT SYSTEM BINDING PROTEIN MLAC"/>
    <property type="match status" value="1"/>
</dbReference>
<evidence type="ECO:0000313" key="3">
    <source>
        <dbReference type="Proteomes" id="UP000619761"/>
    </source>
</evidence>
<dbReference type="Gene3D" id="3.10.450.710">
    <property type="entry name" value="Tgt2/MlaC"/>
    <property type="match status" value="1"/>
</dbReference>
<evidence type="ECO:0000256" key="1">
    <source>
        <dbReference type="SAM" id="SignalP"/>
    </source>
</evidence>
<gene>
    <name evidence="2" type="ORF">GCM10011613_04580</name>
</gene>
<dbReference type="RefSeq" id="WP_189415707.1">
    <property type="nucleotide sequence ID" value="NZ_BMYZ01000001.1"/>
</dbReference>
<dbReference type="Proteomes" id="UP000619761">
    <property type="component" value="Unassembled WGS sequence"/>
</dbReference>
<name>A0ABQ3ATT0_9GAMM</name>
<reference evidence="3" key="1">
    <citation type="journal article" date="2019" name="Int. J. Syst. Evol. Microbiol.">
        <title>The Global Catalogue of Microorganisms (GCM) 10K type strain sequencing project: providing services to taxonomists for standard genome sequencing and annotation.</title>
        <authorList>
            <consortium name="The Broad Institute Genomics Platform"/>
            <consortium name="The Broad Institute Genome Sequencing Center for Infectious Disease"/>
            <person name="Wu L."/>
            <person name="Ma J."/>
        </authorList>
    </citation>
    <scope>NUCLEOTIDE SEQUENCE [LARGE SCALE GENOMIC DNA]</scope>
    <source>
        <strain evidence="3">KCTC 32239</strain>
    </source>
</reference>
<keyword evidence="3" id="KW-1185">Reference proteome</keyword>
<dbReference type="InterPro" id="IPR042245">
    <property type="entry name" value="Tgt2/MlaC_sf"/>
</dbReference>
<dbReference type="Pfam" id="PF05494">
    <property type="entry name" value="MlaC"/>
    <property type="match status" value="1"/>
</dbReference>
<comment type="caution">
    <text evidence="2">The sequence shown here is derived from an EMBL/GenBank/DDBJ whole genome shotgun (WGS) entry which is preliminary data.</text>
</comment>
<dbReference type="PANTHER" id="PTHR36573:SF1">
    <property type="entry name" value="INTERMEMBRANE PHOSPHOLIPID TRANSPORT SYSTEM BINDING PROTEIN MLAC"/>
    <property type="match status" value="1"/>
</dbReference>
<feature type="signal peptide" evidence="1">
    <location>
        <begin position="1"/>
        <end position="26"/>
    </location>
</feature>
<proteinExistence type="predicted"/>
<dbReference type="EMBL" id="BMYZ01000001">
    <property type="protein sequence ID" value="GGY63934.1"/>
    <property type="molecule type" value="Genomic_DNA"/>
</dbReference>
<feature type="chain" id="PRO_5046023199" evidence="1">
    <location>
        <begin position="27"/>
        <end position="202"/>
    </location>
</feature>
<keyword evidence="1" id="KW-0732">Signal</keyword>
<dbReference type="PIRSF" id="PIRSF004649">
    <property type="entry name" value="MlaC"/>
    <property type="match status" value="1"/>
</dbReference>
<evidence type="ECO:0000313" key="2">
    <source>
        <dbReference type="EMBL" id="GGY63934.1"/>
    </source>
</evidence>
<dbReference type="InterPro" id="IPR008869">
    <property type="entry name" value="MlaC/ttg2D"/>
</dbReference>
<protein>
    <submittedName>
        <fullName evidence="2">Toluene tolerance protein</fullName>
    </submittedName>
</protein>
<organism evidence="2 3">
    <name type="scientific">Cellvibrio zantedeschiae</name>
    <dbReference type="NCBI Taxonomy" id="1237077"/>
    <lineage>
        <taxon>Bacteria</taxon>
        <taxon>Pseudomonadati</taxon>
        <taxon>Pseudomonadota</taxon>
        <taxon>Gammaproteobacteria</taxon>
        <taxon>Cellvibrionales</taxon>
        <taxon>Cellvibrionaceae</taxon>
        <taxon>Cellvibrio</taxon>
    </lineage>
</organism>